<comment type="similarity">
    <text evidence="1">Belongs to the CDC37 family.</text>
</comment>
<dbReference type="Proteomes" id="UP000694569">
    <property type="component" value="Unplaced"/>
</dbReference>
<dbReference type="GO" id="GO:0005737">
    <property type="term" value="C:cytoplasm"/>
    <property type="evidence" value="ECO:0007669"/>
    <property type="project" value="UniProtKB-SubCell"/>
</dbReference>
<dbReference type="SMART" id="SM01071">
    <property type="entry name" value="CDC37_N"/>
    <property type="match status" value="1"/>
</dbReference>
<evidence type="ECO:0000259" key="2">
    <source>
        <dbReference type="SMART" id="SM01071"/>
    </source>
</evidence>
<reference evidence="3" key="2">
    <citation type="submission" date="2025-09" db="UniProtKB">
        <authorList>
            <consortium name="Ensembl"/>
        </authorList>
    </citation>
    <scope>IDENTIFICATION</scope>
</reference>
<comment type="subcellular location">
    <subcellularLocation>
        <location evidence="1">Cytoplasm</location>
    </subcellularLocation>
</comment>
<dbReference type="Pfam" id="PF03234">
    <property type="entry name" value="CDC37_N"/>
    <property type="match status" value="1"/>
</dbReference>
<dbReference type="Ensembl" id="ENSLLET00000013509.1">
    <property type="protein sequence ID" value="ENSLLEP00000012998.1"/>
    <property type="gene ID" value="ENSLLEG00000008179.1"/>
</dbReference>
<dbReference type="GO" id="GO:0006457">
    <property type="term" value="P:protein folding"/>
    <property type="evidence" value="ECO:0007669"/>
    <property type="project" value="UniProtKB-UniRule"/>
</dbReference>
<feature type="domain" description="Cdc37 N-terminal" evidence="2">
    <location>
        <begin position="1"/>
        <end position="94"/>
    </location>
</feature>
<dbReference type="GO" id="GO:0051082">
    <property type="term" value="F:unfolded protein binding"/>
    <property type="evidence" value="ECO:0007669"/>
    <property type="project" value="UniProtKB-UniRule"/>
</dbReference>
<keyword evidence="4" id="KW-1185">Reference proteome</keyword>
<dbReference type="PANTHER" id="PTHR12800:SF4">
    <property type="entry name" value="HSP90 CO-CHAPERONE CDC37"/>
    <property type="match status" value="1"/>
</dbReference>
<dbReference type="GO" id="GO:0019901">
    <property type="term" value="F:protein kinase binding"/>
    <property type="evidence" value="ECO:0007669"/>
    <property type="project" value="UniProtKB-UniRule"/>
</dbReference>
<dbReference type="GO" id="GO:0051087">
    <property type="term" value="F:protein-folding chaperone binding"/>
    <property type="evidence" value="ECO:0007669"/>
    <property type="project" value="UniProtKB-UniRule"/>
</dbReference>
<comment type="function">
    <text evidence="1">Co-chaperone that binds to numerous kinases and promotes their interaction with the Hsp90 complex, resulting in stabilization and promotion of their activity.</text>
</comment>
<evidence type="ECO:0000256" key="1">
    <source>
        <dbReference type="RuleBase" id="RU369110"/>
    </source>
</evidence>
<evidence type="ECO:0000313" key="4">
    <source>
        <dbReference type="Proteomes" id="UP000694569"/>
    </source>
</evidence>
<dbReference type="InterPro" id="IPR004918">
    <property type="entry name" value="Cdc37"/>
</dbReference>
<reference evidence="3" key="1">
    <citation type="submission" date="2025-08" db="UniProtKB">
        <authorList>
            <consortium name="Ensembl"/>
        </authorList>
    </citation>
    <scope>IDENTIFICATION</scope>
</reference>
<protein>
    <recommendedName>
        <fullName evidence="1">Hsp90 co-chaperone Cdc37</fullName>
    </recommendedName>
    <alternativeName>
        <fullName evidence="1">Hsp90 chaperone protein kinase-targeting subunit</fullName>
    </alternativeName>
</protein>
<evidence type="ECO:0000313" key="3">
    <source>
        <dbReference type="Ensembl" id="ENSLLEP00000012998.1"/>
    </source>
</evidence>
<accession>A0A8C5MGX1</accession>
<dbReference type="GO" id="GO:0050821">
    <property type="term" value="P:protein stabilization"/>
    <property type="evidence" value="ECO:0007669"/>
    <property type="project" value="UniProtKB-UniRule"/>
</dbReference>
<dbReference type="GO" id="GO:0031072">
    <property type="term" value="F:heat shock protein binding"/>
    <property type="evidence" value="ECO:0007669"/>
    <property type="project" value="UniProtKB-UniRule"/>
</dbReference>
<sequence>MVDYSVWDHIEVSNDEDNTHPNIDSLFRWQGERGHAQRGRRLQKEAGRVSEEDERVGATEKVERSWQKKEDLQKKLKNMPWNVDTLSKEGFSKSVFNVKDEKKADSAEQKRFCIENVIGPLMRSALQGSILLYSSVNARPSALMERAAARIQHHCCCARNSCAQQRVAGPVTASHCCDGRQKARQYGRT</sequence>
<dbReference type="InterPro" id="IPR013855">
    <property type="entry name" value="Cdc37_N_dom"/>
</dbReference>
<keyword evidence="1" id="KW-0143">Chaperone</keyword>
<dbReference type="OrthoDB" id="440202at2759"/>
<dbReference type="PANTHER" id="PTHR12800">
    <property type="entry name" value="CDC37-RELATED"/>
    <property type="match status" value="1"/>
</dbReference>
<dbReference type="AlphaFoldDB" id="A0A8C5MGX1"/>
<comment type="subunit">
    <text evidence="1">Forms a complex with Hsp90.</text>
</comment>
<dbReference type="GeneTree" id="ENSGT00940000170960"/>
<organism evidence="3 4">
    <name type="scientific">Leptobrachium leishanense</name>
    <name type="common">Leishan spiny toad</name>
    <dbReference type="NCBI Taxonomy" id="445787"/>
    <lineage>
        <taxon>Eukaryota</taxon>
        <taxon>Metazoa</taxon>
        <taxon>Chordata</taxon>
        <taxon>Craniata</taxon>
        <taxon>Vertebrata</taxon>
        <taxon>Euteleostomi</taxon>
        <taxon>Amphibia</taxon>
        <taxon>Batrachia</taxon>
        <taxon>Anura</taxon>
        <taxon>Pelobatoidea</taxon>
        <taxon>Megophryidae</taxon>
        <taxon>Leptobrachium</taxon>
    </lineage>
</organism>
<proteinExistence type="inferred from homology"/>
<name>A0A8C5MGX1_9ANUR</name>
<keyword evidence="1" id="KW-0963">Cytoplasm</keyword>